<dbReference type="Pfam" id="PF00672">
    <property type="entry name" value="HAMP"/>
    <property type="match status" value="1"/>
</dbReference>
<dbReference type="PROSITE" id="PS50885">
    <property type="entry name" value="HAMP"/>
    <property type="match status" value="1"/>
</dbReference>
<keyword evidence="4" id="KW-0808">Transferase</keyword>
<dbReference type="InterPro" id="IPR000014">
    <property type="entry name" value="PAS"/>
</dbReference>
<evidence type="ECO:0000259" key="11">
    <source>
        <dbReference type="PROSITE" id="PS50885"/>
    </source>
</evidence>
<evidence type="ECO:0000256" key="1">
    <source>
        <dbReference type="ARBA" id="ARBA00000085"/>
    </source>
</evidence>
<feature type="domain" description="HAMP" evidence="11">
    <location>
        <begin position="311"/>
        <end position="363"/>
    </location>
</feature>
<keyword evidence="6 12" id="KW-0418">Kinase</keyword>
<dbReference type="SMART" id="SM00387">
    <property type="entry name" value="HATPase_c"/>
    <property type="match status" value="1"/>
</dbReference>
<dbReference type="SUPFAM" id="SSF55874">
    <property type="entry name" value="ATPase domain of HSP90 chaperone/DNA topoisomerase II/histidine kinase"/>
    <property type="match status" value="1"/>
</dbReference>
<dbReference type="InterPro" id="IPR017232">
    <property type="entry name" value="NtrY"/>
</dbReference>
<keyword evidence="5" id="KW-0547">Nucleotide-binding</keyword>
<evidence type="ECO:0000259" key="10">
    <source>
        <dbReference type="PROSITE" id="PS50109"/>
    </source>
</evidence>
<dbReference type="InterPro" id="IPR003660">
    <property type="entry name" value="HAMP_dom"/>
</dbReference>
<dbReference type="PANTHER" id="PTHR43065:SF10">
    <property type="entry name" value="PEROXIDE STRESS-ACTIVATED HISTIDINE KINASE MAK3"/>
    <property type="match status" value="1"/>
</dbReference>
<evidence type="ECO:0000256" key="6">
    <source>
        <dbReference type="ARBA" id="ARBA00022777"/>
    </source>
</evidence>
<dbReference type="PROSITE" id="PS50109">
    <property type="entry name" value="HIS_KIN"/>
    <property type="match status" value="1"/>
</dbReference>
<dbReference type="Gene3D" id="6.10.340.10">
    <property type="match status" value="1"/>
</dbReference>
<feature type="transmembrane region" description="Helical" evidence="9">
    <location>
        <begin position="87"/>
        <end position="108"/>
    </location>
</feature>
<dbReference type="InterPro" id="IPR003594">
    <property type="entry name" value="HATPase_dom"/>
</dbReference>
<dbReference type="InterPro" id="IPR035965">
    <property type="entry name" value="PAS-like_dom_sf"/>
</dbReference>
<keyword evidence="9" id="KW-1133">Transmembrane helix</keyword>
<evidence type="ECO:0000256" key="3">
    <source>
        <dbReference type="ARBA" id="ARBA00022553"/>
    </source>
</evidence>
<accession>A0A3B0W1R6</accession>
<dbReference type="InterPro" id="IPR003661">
    <property type="entry name" value="HisK_dim/P_dom"/>
</dbReference>
<dbReference type="InterPro" id="IPR036097">
    <property type="entry name" value="HisK_dim/P_sf"/>
</dbReference>
<dbReference type="EMBL" id="UOFC01000097">
    <property type="protein sequence ID" value="VAW46353.1"/>
    <property type="molecule type" value="Genomic_DNA"/>
</dbReference>
<dbReference type="InterPro" id="IPR036890">
    <property type="entry name" value="HATPase_C_sf"/>
</dbReference>
<sequence length="736" mass="82561">MNSGIWHFLKQYGWITLISSVLMISLVIMSQIVQNASSFADTYSSLLFFTIAGIGVLLFVLFKTLWMLKAQYQKKMPGIKITIRLTLVSTLMIGIPTAIIFYFSLMFIHQGINQWFDVKTETALENASALVRMTLDNSTRDRLNLTLATVSEKGILLASSPVIEVNRLRSLLDAQEVALYHSNQQLIAFSSQDATATLPEVPGDNLFQQIRQKKTYAAVETRPGLMSEGQFIRVIIPFSDLGFSGVYALQVIFLIPQSMTDLAESVATATAQYKEISYLKGPLITSFTLILSMVLLLTLVTAVLFTIQAVQNFTRPIRTLARGTRAVSKGDYSVKMPIKENDEFGDLTQSFNDMIQRISQARNEIKLGHQQTEVQKLYLQAIIKNLTSGVLTLDMNLRIRTSNDVAKDIFDIDFALYTGQHFEQLIQCDENLPQLVEFFTQISPLLKQGGKPWHLQYEFSSQYGQQILMVHGSTLPSMDKKIGGYVIVVDDITELVQAQLNAAWSDVARRLAHEIKNPLTPIQLSAERLQFKLENKLESSDKALLKRMTHTIIEQVTTMKTLVQAFSDYAKTPDVLLEETDINQLITDIAVMYQDPVSNWTLTLDLMKDCPMIMADKARLRQLFHNLIKNAIEATENVPNPKVEITTVCDSQEQLIVNVLDNGVGIADDAKNWIFEPYATDKPKGTGLGLAIVRKIVEEHHGQISLNSTSGANTCFIIKFPVIMTAINHPNFKVNA</sequence>
<evidence type="ECO:0000256" key="9">
    <source>
        <dbReference type="SAM" id="Phobius"/>
    </source>
</evidence>
<dbReference type="SUPFAM" id="SSF55785">
    <property type="entry name" value="PYP-like sensor domain (PAS domain)"/>
    <property type="match status" value="1"/>
</dbReference>
<organism evidence="12">
    <name type="scientific">hydrothermal vent metagenome</name>
    <dbReference type="NCBI Taxonomy" id="652676"/>
    <lineage>
        <taxon>unclassified sequences</taxon>
        <taxon>metagenomes</taxon>
        <taxon>ecological metagenomes</taxon>
    </lineage>
</organism>
<evidence type="ECO:0000256" key="5">
    <source>
        <dbReference type="ARBA" id="ARBA00022741"/>
    </source>
</evidence>
<dbReference type="InterPro" id="IPR004358">
    <property type="entry name" value="Sig_transdc_His_kin-like_C"/>
</dbReference>
<feature type="transmembrane region" description="Helical" evidence="9">
    <location>
        <begin position="231"/>
        <end position="255"/>
    </location>
</feature>
<reference evidence="12" key="1">
    <citation type="submission" date="2018-06" db="EMBL/GenBank/DDBJ databases">
        <authorList>
            <person name="Zhirakovskaya E."/>
        </authorList>
    </citation>
    <scope>NUCLEOTIDE SEQUENCE</scope>
</reference>
<protein>
    <recommendedName>
        <fullName evidence="2">histidine kinase</fullName>
        <ecNumber evidence="2">2.7.13.3</ecNumber>
    </recommendedName>
</protein>
<dbReference type="Gene3D" id="3.30.565.10">
    <property type="entry name" value="Histidine kinase-like ATPase, C-terminal domain"/>
    <property type="match status" value="1"/>
</dbReference>
<evidence type="ECO:0000256" key="4">
    <source>
        <dbReference type="ARBA" id="ARBA00022679"/>
    </source>
</evidence>
<proteinExistence type="predicted"/>
<dbReference type="Pfam" id="PF08448">
    <property type="entry name" value="PAS_4"/>
    <property type="match status" value="1"/>
</dbReference>
<keyword evidence="9" id="KW-0812">Transmembrane</keyword>
<feature type="transmembrane region" description="Helical" evidence="9">
    <location>
        <begin position="12"/>
        <end position="33"/>
    </location>
</feature>
<dbReference type="PIRSF" id="PIRSF037532">
    <property type="entry name" value="STHK_NtrY"/>
    <property type="match status" value="1"/>
</dbReference>
<dbReference type="AlphaFoldDB" id="A0A3B0W1R6"/>
<dbReference type="InterPro" id="IPR013656">
    <property type="entry name" value="PAS_4"/>
</dbReference>
<evidence type="ECO:0000256" key="7">
    <source>
        <dbReference type="ARBA" id="ARBA00022840"/>
    </source>
</evidence>
<dbReference type="PANTHER" id="PTHR43065">
    <property type="entry name" value="SENSOR HISTIDINE KINASE"/>
    <property type="match status" value="1"/>
</dbReference>
<gene>
    <name evidence="12" type="ORF">MNBD_GAMMA03-478</name>
</gene>
<dbReference type="SMART" id="SM00304">
    <property type="entry name" value="HAMP"/>
    <property type="match status" value="1"/>
</dbReference>
<dbReference type="GO" id="GO:0000155">
    <property type="term" value="F:phosphorelay sensor kinase activity"/>
    <property type="evidence" value="ECO:0007669"/>
    <property type="project" value="InterPro"/>
</dbReference>
<feature type="transmembrane region" description="Helical" evidence="9">
    <location>
        <begin position="283"/>
        <end position="307"/>
    </location>
</feature>
<comment type="catalytic activity">
    <reaction evidence="1">
        <text>ATP + protein L-histidine = ADP + protein N-phospho-L-histidine.</text>
        <dbReference type="EC" id="2.7.13.3"/>
    </reaction>
</comment>
<dbReference type="GO" id="GO:0016020">
    <property type="term" value="C:membrane"/>
    <property type="evidence" value="ECO:0007669"/>
    <property type="project" value="InterPro"/>
</dbReference>
<dbReference type="Gene3D" id="3.30.450.20">
    <property type="entry name" value="PAS domain"/>
    <property type="match status" value="1"/>
</dbReference>
<dbReference type="SUPFAM" id="SSF158472">
    <property type="entry name" value="HAMP domain-like"/>
    <property type="match status" value="1"/>
</dbReference>
<evidence type="ECO:0000313" key="12">
    <source>
        <dbReference type="EMBL" id="VAW46353.1"/>
    </source>
</evidence>
<dbReference type="CDD" id="cd00082">
    <property type="entry name" value="HisKA"/>
    <property type="match status" value="1"/>
</dbReference>
<keyword evidence="9" id="KW-0472">Membrane</keyword>
<dbReference type="SUPFAM" id="SSF47384">
    <property type="entry name" value="Homodimeric domain of signal transducing histidine kinase"/>
    <property type="match status" value="1"/>
</dbReference>
<dbReference type="CDD" id="cd06225">
    <property type="entry name" value="HAMP"/>
    <property type="match status" value="1"/>
</dbReference>
<dbReference type="EC" id="2.7.13.3" evidence="2"/>
<keyword evidence="7" id="KW-0067">ATP-binding</keyword>
<dbReference type="SMART" id="SM00388">
    <property type="entry name" value="HisKA"/>
    <property type="match status" value="1"/>
</dbReference>
<dbReference type="CDD" id="cd00130">
    <property type="entry name" value="PAS"/>
    <property type="match status" value="1"/>
</dbReference>
<dbReference type="PRINTS" id="PR00344">
    <property type="entry name" value="BCTRLSENSOR"/>
</dbReference>
<keyword evidence="3" id="KW-0597">Phosphoprotein</keyword>
<dbReference type="GO" id="GO:0005524">
    <property type="term" value="F:ATP binding"/>
    <property type="evidence" value="ECO:0007669"/>
    <property type="project" value="UniProtKB-KW"/>
</dbReference>
<dbReference type="Pfam" id="PF02518">
    <property type="entry name" value="HATPase_c"/>
    <property type="match status" value="1"/>
</dbReference>
<feature type="domain" description="Histidine kinase" evidence="10">
    <location>
        <begin position="510"/>
        <end position="724"/>
    </location>
</feature>
<feature type="transmembrane region" description="Helical" evidence="9">
    <location>
        <begin position="45"/>
        <end position="66"/>
    </location>
</feature>
<name>A0A3B0W1R6_9ZZZZ</name>
<evidence type="ECO:0000256" key="2">
    <source>
        <dbReference type="ARBA" id="ARBA00012438"/>
    </source>
</evidence>
<dbReference type="InterPro" id="IPR005467">
    <property type="entry name" value="His_kinase_dom"/>
</dbReference>
<keyword evidence="8" id="KW-0902">Two-component regulatory system</keyword>
<dbReference type="Pfam" id="PF00512">
    <property type="entry name" value="HisKA"/>
    <property type="match status" value="1"/>
</dbReference>
<dbReference type="Gene3D" id="1.10.287.130">
    <property type="match status" value="1"/>
</dbReference>
<evidence type="ECO:0000256" key="8">
    <source>
        <dbReference type="ARBA" id="ARBA00023012"/>
    </source>
</evidence>